<keyword evidence="1" id="KW-0206">Cytoskeleton</keyword>
<keyword evidence="3" id="KW-1185">Reference proteome</keyword>
<evidence type="ECO:0000313" key="4">
    <source>
        <dbReference type="WBParaSite" id="Hba_14848"/>
    </source>
</evidence>
<dbReference type="Proteomes" id="UP000095283">
    <property type="component" value="Unplaced"/>
</dbReference>
<evidence type="ECO:0000256" key="1">
    <source>
        <dbReference type="RuleBase" id="RU003425"/>
    </source>
</evidence>
<dbReference type="PANTHER" id="PTHR21513:SF19">
    <property type="entry name" value="MAJOR SPERM PROTEIN"/>
    <property type="match status" value="1"/>
</dbReference>
<feature type="domain" description="MSP" evidence="2">
    <location>
        <begin position="5"/>
        <end position="123"/>
    </location>
</feature>
<dbReference type="SUPFAM" id="SSF49354">
    <property type="entry name" value="PapD-like"/>
    <property type="match status" value="1"/>
</dbReference>
<dbReference type="InterPro" id="IPR013783">
    <property type="entry name" value="Ig-like_fold"/>
</dbReference>
<dbReference type="PANTHER" id="PTHR21513">
    <property type="entry name" value="MAJOR SPERM PROTEIN"/>
    <property type="match status" value="1"/>
</dbReference>
<reference evidence="4" key="1">
    <citation type="submission" date="2016-11" db="UniProtKB">
        <authorList>
            <consortium name="WormBaseParasite"/>
        </authorList>
    </citation>
    <scope>IDENTIFICATION</scope>
</reference>
<dbReference type="PROSITE" id="PS50202">
    <property type="entry name" value="MSP"/>
    <property type="match status" value="1"/>
</dbReference>
<comment type="function">
    <text evidence="1">Central component in molecular interactions underlying sperm crawling. Forms an extensive filament system that extends from sperm villipoda, along the leading edge of the pseudopod.</text>
</comment>
<sequence length="149" mass="16795">MAEFKLQLDPIEKIVFNGKKLGEEAAATSIKITNSLKDRISYKVKCTSNEMFRIRPPVGALKPGESVTVNLVFNAGKAVPDSGKHYFAIYYIKGADEKKAPRALWSDKKKKKKINIYIYEFTELGSAQETEDLVAFNNLLLDDISLYKI</sequence>
<dbReference type="AlphaFoldDB" id="A0A1I7XBV6"/>
<dbReference type="WBParaSite" id="Hba_14848">
    <property type="protein sequence ID" value="Hba_14848"/>
    <property type="gene ID" value="Hba_14848"/>
</dbReference>
<dbReference type="InterPro" id="IPR000535">
    <property type="entry name" value="MSP_dom"/>
</dbReference>
<keyword evidence="1" id="KW-0963">Cytoplasm</keyword>
<dbReference type="Pfam" id="PF00635">
    <property type="entry name" value="Motile_Sperm"/>
    <property type="match status" value="1"/>
</dbReference>
<name>A0A1I7XBV6_HETBA</name>
<organism evidence="3 4">
    <name type="scientific">Heterorhabditis bacteriophora</name>
    <name type="common">Entomopathogenic nematode worm</name>
    <dbReference type="NCBI Taxonomy" id="37862"/>
    <lineage>
        <taxon>Eukaryota</taxon>
        <taxon>Metazoa</taxon>
        <taxon>Ecdysozoa</taxon>
        <taxon>Nematoda</taxon>
        <taxon>Chromadorea</taxon>
        <taxon>Rhabditida</taxon>
        <taxon>Rhabditina</taxon>
        <taxon>Rhabditomorpha</taxon>
        <taxon>Strongyloidea</taxon>
        <taxon>Heterorhabditidae</taxon>
        <taxon>Heterorhabditis</taxon>
    </lineage>
</organism>
<dbReference type="Gene3D" id="2.60.40.10">
    <property type="entry name" value="Immunoglobulins"/>
    <property type="match status" value="1"/>
</dbReference>
<evidence type="ECO:0000259" key="2">
    <source>
        <dbReference type="PROSITE" id="PS50202"/>
    </source>
</evidence>
<protein>
    <recommendedName>
        <fullName evidence="1">Major sperm protein</fullName>
    </recommendedName>
</protein>
<evidence type="ECO:0000313" key="3">
    <source>
        <dbReference type="Proteomes" id="UP000095283"/>
    </source>
</evidence>
<accession>A0A1I7XBV6</accession>
<dbReference type="InterPro" id="IPR008962">
    <property type="entry name" value="PapD-like_sf"/>
</dbReference>
<proteinExistence type="predicted"/>